<feature type="domain" description="Heterokaryon incompatibility" evidence="1">
    <location>
        <begin position="17"/>
        <end position="167"/>
    </location>
</feature>
<dbReference type="VEuPathDB" id="FungiDB:FPRO_02013"/>
<proteinExistence type="predicted"/>
<dbReference type="RefSeq" id="XP_031074460.1">
    <property type="nucleotide sequence ID" value="XM_031223347.1"/>
</dbReference>
<name>A0A1L7V368_FUSPR</name>
<accession>A0A1L7V368</accession>
<dbReference type="Proteomes" id="UP000183971">
    <property type="component" value="Unassembled WGS sequence"/>
</dbReference>
<dbReference type="Pfam" id="PF06985">
    <property type="entry name" value="HET"/>
    <property type="match status" value="1"/>
</dbReference>
<comment type="caution">
    <text evidence="2">The sequence shown here is derived from an EMBL/GenBank/DDBJ whole genome shotgun (WGS) entry which is preliminary data.</text>
</comment>
<gene>
    <name evidence="2" type="ORF">FPRO_02013</name>
</gene>
<dbReference type="InterPro" id="IPR010730">
    <property type="entry name" value="HET"/>
</dbReference>
<dbReference type="EMBL" id="FJOF01000001">
    <property type="protein sequence ID" value="CZR32434.1"/>
    <property type="molecule type" value="Genomic_DNA"/>
</dbReference>
<keyword evidence="3" id="KW-1185">Reference proteome</keyword>
<sequence length="479" mass="54026">MADCWKLCSSPDPPAQYMTLSYRWGVQPGTMLLRRNFDDFHRDTPISILPQTFQDAITVARAFSVAYIWIDALCIIQDSDTDWELEAPTMRYVYSHSACNIAASAAADQHSGLFRTRHGESVLPGFFKSGTTSTNHGTDRFLIFDKGYWSRYLNCGALHSRGWVFQECLLAPRVVYFAKDQILWECLVGNKCEGFPLGIPYHQRTKDLSPLWDSLETDVDRQIYGTSKQMSYKIHTLWSNLVERYSSCDLTFSKDKLPALSGVAQVFASATGDNYAYGMWHSRIVEQLLWRAATPNPGRSLQQSKVPSWSWASLDGTIEMTPIPISWKSLVEIVEIKHTNMFAESSSQSSNPSLRLKGALSVLGESGTKDHSSIRLGSLRLGCDISPDYHHVHDDRSSHAVYFLPTLSAHPWYPAKRFTTQVVGLVLALQGQNTPVKFHRVGLFSTDRSHDIERLGLTITPEGLATLKRLEHQQEIEII</sequence>
<organism evidence="2 3">
    <name type="scientific">Fusarium proliferatum (strain ET1)</name>
    <name type="common">Orchid endophyte fungus</name>
    <dbReference type="NCBI Taxonomy" id="1227346"/>
    <lineage>
        <taxon>Eukaryota</taxon>
        <taxon>Fungi</taxon>
        <taxon>Dikarya</taxon>
        <taxon>Ascomycota</taxon>
        <taxon>Pezizomycotina</taxon>
        <taxon>Sordariomycetes</taxon>
        <taxon>Hypocreomycetidae</taxon>
        <taxon>Hypocreales</taxon>
        <taxon>Nectriaceae</taxon>
        <taxon>Fusarium</taxon>
        <taxon>Fusarium fujikuroi species complex</taxon>
    </lineage>
</organism>
<dbReference type="PANTHER" id="PTHR33112:SF8">
    <property type="entry name" value="HETEROKARYON INCOMPATIBILITY DOMAIN-CONTAINING PROTEIN"/>
    <property type="match status" value="1"/>
</dbReference>
<evidence type="ECO:0000259" key="1">
    <source>
        <dbReference type="Pfam" id="PF06985"/>
    </source>
</evidence>
<reference evidence="3" key="1">
    <citation type="journal article" date="2016" name="Genome Biol. Evol.">
        <title>Comparative 'omics' of the Fusarium fujikuroi species complex highlights differences in genetic potential and metabolite synthesis.</title>
        <authorList>
            <person name="Niehaus E.-M."/>
            <person name="Muensterkoetter M."/>
            <person name="Proctor R.H."/>
            <person name="Brown D.W."/>
            <person name="Sharon A."/>
            <person name="Idan Y."/>
            <person name="Oren-Young L."/>
            <person name="Sieber C.M."/>
            <person name="Novak O."/>
            <person name="Pencik A."/>
            <person name="Tarkowska D."/>
            <person name="Hromadova K."/>
            <person name="Freeman S."/>
            <person name="Maymon M."/>
            <person name="Elazar M."/>
            <person name="Youssef S.A."/>
            <person name="El-Shabrawy E.S.M."/>
            <person name="Shalaby A.B.A."/>
            <person name="Houterman P."/>
            <person name="Brock N.L."/>
            <person name="Burkhardt I."/>
            <person name="Tsavkelova E.A."/>
            <person name="Dickschat J.S."/>
            <person name="Galuszka P."/>
            <person name="Gueldener U."/>
            <person name="Tudzynski B."/>
        </authorList>
    </citation>
    <scope>NUCLEOTIDE SEQUENCE [LARGE SCALE GENOMIC DNA]</scope>
    <source>
        <strain evidence="3">ET1</strain>
    </source>
</reference>
<dbReference type="GeneID" id="42046900"/>
<evidence type="ECO:0000313" key="2">
    <source>
        <dbReference type="EMBL" id="CZR32434.1"/>
    </source>
</evidence>
<evidence type="ECO:0000313" key="3">
    <source>
        <dbReference type="Proteomes" id="UP000183971"/>
    </source>
</evidence>
<protein>
    <recommendedName>
        <fullName evidence="1">Heterokaryon incompatibility domain-containing protein</fullName>
    </recommendedName>
</protein>
<dbReference type="AlphaFoldDB" id="A0A1L7V368"/>
<dbReference type="PANTHER" id="PTHR33112">
    <property type="entry name" value="DOMAIN PROTEIN, PUTATIVE-RELATED"/>
    <property type="match status" value="1"/>
</dbReference>